<protein>
    <recommendedName>
        <fullName evidence="6">Lipoprotein</fullName>
    </recommendedName>
</protein>
<gene>
    <name evidence="4" type="ORF">MACJ_001701</name>
</gene>
<dbReference type="InterPro" id="IPR007480">
    <property type="entry name" value="DUF529"/>
</dbReference>
<dbReference type="Pfam" id="PF04385">
    <property type="entry name" value="FAINT"/>
    <property type="match status" value="1"/>
</dbReference>
<dbReference type="EMBL" id="CP056068">
    <property type="protein sequence ID" value="UKJ90766.1"/>
    <property type="molecule type" value="Genomic_DNA"/>
</dbReference>
<evidence type="ECO:0000313" key="4">
    <source>
        <dbReference type="EMBL" id="UKJ90766.1"/>
    </source>
</evidence>
<evidence type="ECO:0000256" key="1">
    <source>
        <dbReference type="SAM" id="Coils"/>
    </source>
</evidence>
<accession>A0A976M8U3</accession>
<dbReference type="Proteomes" id="UP000244803">
    <property type="component" value="Chromosome 2"/>
</dbReference>
<organism evidence="4 5">
    <name type="scientific">Theileria orientalis</name>
    <dbReference type="NCBI Taxonomy" id="68886"/>
    <lineage>
        <taxon>Eukaryota</taxon>
        <taxon>Sar</taxon>
        <taxon>Alveolata</taxon>
        <taxon>Apicomplexa</taxon>
        <taxon>Aconoidasida</taxon>
        <taxon>Piroplasmida</taxon>
        <taxon>Theileriidae</taxon>
        <taxon>Theileria</taxon>
    </lineage>
</organism>
<feature type="compositionally biased region" description="Basic and acidic residues" evidence="2">
    <location>
        <begin position="466"/>
        <end position="491"/>
    </location>
</feature>
<name>A0A976M8U3_THEOR</name>
<evidence type="ECO:0008006" key="6">
    <source>
        <dbReference type="Google" id="ProtNLM"/>
    </source>
</evidence>
<evidence type="ECO:0000313" key="5">
    <source>
        <dbReference type="Proteomes" id="UP000244803"/>
    </source>
</evidence>
<feature type="chain" id="PRO_5037478804" description="Lipoprotein" evidence="3">
    <location>
        <begin position="20"/>
        <end position="596"/>
    </location>
</feature>
<reference evidence="4" key="1">
    <citation type="submission" date="2022-07" db="EMBL/GenBank/DDBJ databases">
        <title>Evaluation of T. orientalis genome assembly methods using nanopore sequencing and analysis of variation between genomes.</title>
        <authorList>
            <person name="Yam J."/>
            <person name="Micallef M.L."/>
            <person name="Liu M."/>
            <person name="Djordjevic S.P."/>
            <person name="Bogema D.R."/>
            <person name="Jenkins C."/>
        </authorList>
    </citation>
    <scope>NUCLEOTIDE SEQUENCE</scope>
    <source>
        <strain evidence="4">Fish Creek</strain>
    </source>
</reference>
<keyword evidence="3" id="KW-0732">Signal</keyword>
<evidence type="ECO:0000256" key="3">
    <source>
        <dbReference type="SAM" id="SignalP"/>
    </source>
</evidence>
<evidence type="ECO:0000256" key="2">
    <source>
        <dbReference type="SAM" id="MobiDB-lite"/>
    </source>
</evidence>
<sequence length="596" mass="68347">MNLIKIYLLIFSSISSSCSNPNGEKSGLNSESEIVFDLKSLNTSNFTIYEGCNEKSEPGKTYHFVPKPGKTVVKIKHDDRLLWKKIDENSVEDITLAKELFTGHYYSISLVNGKNEKNYLYGKVLYAVFHDTGLVEHLHDISDLSKEAKTLNKFDINSIFDYKFSQKTLKYVPNGRFAINTFKSKPENNFDEISDGPTEIYKEKKLESITITNKNHERYLLKLKTESSTFVYFQYDTKWKRINQEEYNKLNPGEQESVDYGKFGSGKITDTKLDIASTNACYSEEGNSYLTAPTMVYKFENLKELYDGPQLIFNKPITNAKIMVFKGKTESQMIEIVQTVGVTIEDYKNFDENEINGKSSNLGKLNLYFIKKENKWVQCNQLEFLNDLKILVTSNLKEYNEEAQRRLVELGQSGTTKKRFETTEYEKLKNQIDKNEKAMKIISNLTFRDKSRRVEITVDSFYKSEKLDKNSSKAEDSTKTETEEPIPEQKYDLNPGETDKHGKKPGLPNESETFEKSGGFNGKKDDPHNPEDKSNVKGGGNKDGGQVQRPKTEENTSQNKDGKLKSTSDLDKEEDDEDAFYTSSFLLFLPILFLII</sequence>
<feature type="coiled-coil region" evidence="1">
    <location>
        <begin position="418"/>
        <end position="445"/>
    </location>
</feature>
<feature type="region of interest" description="Disordered" evidence="2">
    <location>
        <begin position="466"/>
        <end position="577"/>
    </location>
</feature>
<proteinExistence type="predicted"/>
<feature type="compositionally biased region" description="Basic and acidic residues" evidence="2">
    <location>
        <begin position="550"/>
        <end position="570"/>
    </location>
</feature>
<feature type="signal peptide" evidence="3">
    <location>
        <begin position="1"/>
        <end position="19"/>
    </location>
</feature>
<feature type="compositionally biased region" description="Basic and acidic residues" evidence="2">
    <location>
        <begin position="522"/>
        <end position="535"/>
    </location>
</feature>
<keyword evidence="1" id="KW-0175">Coiled coil</keyword>
<dbReference type="PROSITE" id="PS51257">
    <property type="entry name" value="PROKAR_LIPOPROTEIN"/>
    <property type="match status" value="1"/>
</dbReference>
<dbReference type="AlphaFoldDB" id="A0A976M8U3"/>